<accession>A0ABS6MHL3</accession>
<gene>
    <name evidence="3" type="ORF">KQY15_04175</name>
</gene>
<name>A0ABS6MHL3_9GAMM</name>
<evidence type="ECO:0000259" key="2">
    <source>
        <dbReference type="Pfam" id="PF03886"/>
    </source>
</evidence>
<dbReference type="EMBL" id="JAHRID010000001">
    <property type="protein sequence ID" value="MBV2128289.1"/>
    <property type="molecule type" value="Genomic_DNA"/>
</dbReference>
<keyword evidence="4" id="KW-1185">Reference proteome</keyword>
<dbReference type="RefSeq" id="WP_217667461.1">
    <property type="nucleotide sequence ID" value="NZ_JAHRID010000001.1"/>
</dbReference>
<feature type="signal peptide" evidence="1">
    <location>
        <begin position="1"/>
        <end position="20"/>
    </location>
</feature>
<dbReference type="InterPro" id="IPR005586">
    <property type="entry name" value="ABC_trans_aux"/>
</dbReference>
<proteinExistence type="predicted"/>
<comment type="caution">
    <text evidence="3">The sequence shown here is derived from an EMBL/GenBank/DDBJ whole genome shotgun (WGS) entry which is preliminary data.</text>
</comment>
<organism evidence="3 4">
    <name type="scientific">Arsukibacterium indicum</name>
    <dbReference type="NCBI Taxonomy" id="2848612"/>
    <lineage>
        <taxon>Bacteria</taxon>
        <taxon>Pseudomonadati</taxon>
        <taxon>Pseudomonadota</taxon>
        <taxon>Gammaproteobacteria</taxon>
        <taxon>Chromatiales</taxon>
        <taxon>Chromatiaceae</taxon>
        <taxon>Arsukibacterium</taxon>
    </lineage>
</organism>
<dbReference type="PROSITE" id="PS51257">
    <property type="entry name" value="PROKAR_LIPOPROTEIN"/>
    <property type="match status" value="1"/>
</dbReference>
<dbReference type="Proteomes" id="UP000704611">
    <property type="component" value="Unassembled WGS sequence"/>
</dbReference>
<evidence type="ECO:0000256" key="1">
    <source>
        <dbReference type="SAM" id="SignalP"/>
    </source>
</evidence>
<evidence type="ECO:0000313" key="4">
    <source>
        <dbReference type="Proteomes" id="UP000704611"/>
    </source>
</evidence>
<feature type="chain" id="PRO_5045560380" evidence="1">
    <location>
        <begin position="21"/>
        <end position="188"/>
    </location>
</feature>
<protein>
    <submittedName>
        <fullName evidence="3">Membrane integrity-associated transporter subunit PqiC</fullName>
    </submittedName>
</protein>
<feature type="domain" description="ABC-type transport auxiliary lipoprotein component" evidence="2">
    <location>
        <begin position="25"/>
        <end position="177"/>
    </location>
</feature>
<dbReference type="Pfam" id="PF03886">
    <property type="entry name" value="ABC_trans_aux"/>
    <property type="match status" value="1"/>
</dbReference>
<reference evidence="3 4" key="1">
    <citation type="submission" date="2021-06" db="EMBL/GenBank/DDBJ databases">
        <title>Rheinheimera indica sp. nov., isolated from deep-sea sediment.</title>
        <authorList>
            <person name="Wang Z."/>
            <person name="Zhang X.-Y."/>
        </authorList>
    </citation>
    <scope>NUCLEOTIDE SEQUENCE [LARGE SCALE GENOMIC DNA]</scope>
    <source>
        <strain evidence="3 4">SM2107</strain>
    </source>
</reference>
<keyword evidence="1" id="KW-0732">Signal</keyword>
<sequence length="188" mass="20408">MKLILMLAICIGVTACSSPAPVRYYQLAIPLPEQAEKAQQTAQLKALYLQPVRVANYLNGAGLVMQRSDVELIIASRHLWADALDKQLYRLVGEHLHARLPAFQRVTAGTANGLSLQLTIDRFYAQANGVAIISGHYTLSSGDEQFSRAFSYQQPLAADGYPALVSALSAGGQQLINALIADIQQKDL</sequence>
<evidence type="ECO:0000313" key="3">
    <source>
        <dbReference type="EMBL" id="MBV2128289.1"/>
    </source>
</evidence>